<evidence type="ECO:0000313" key="3">
    <source>
        <dbReference type="Proteomes" id="UP000288805"/>
    </source>
</evidence>
<dbReference type="EMBL" id="QGNW01002163">
    <property type="protein sequence ID" value="RVW24840.1"/>
    <property type="molecule type" value="Genomic_DNA"/>
</dbReference>
<gene>
    <name evidence="2" type="ORF">CK203_105109</name>
</gene>
<sequence length="422" mass="45492">MSATQEATSSGSSEAVSTEKAEGNAISFAKEQFNAGLWFPLRHYSRNSFTQIPPAYIHPNTVRVLMGSILSMLFNWTLAVGVTELGLNEGRSEGTCAGPGCLGWSSGASGEAIFPKPFVGASGFGQEGPRSRTLLTARNLLAVVRESQAYIINILPRKLPNKVVSGEHYVLKDLPFYKEVKKADAEKREHSLTIGRGGKRRELCGRLLGKNAAQPPFQYRLYGNPNGGNGGRKPESAFLRAKPSCPCTGEGASFKEVAFGTQLKVRPHRAASRSIPGNHRSHCSSVQDDHPEGSETEMATETPAVPVVVPDEGTPGETQSAENEGAPDLEEESPSNASSGGVLLMMRLASLLALLAMQTGEWSSRHGQQHDLFTDLLRTADYMKAFASQRKNSENQLRLRLEEPKPVYPPLGGQRGSPGGFS</sequence>
<accession>A0A438CNQ5</accession>
<organism evidence="2 3">
    <name type="scientific">Vitis vinifera</name>
    <name type="common">Grape</name>
    <dbReference type="NCBI Taxonomy" id="29760"/>
    <lineage>
        <taxon>Eukaryota</taxon>
        <taxon>Viridiplantae</taxon>
        <taxon>Streptophyta</taxon>
        <taxon>Embryophyta</taxon>
        <taxon>Tracheophyta</taxon>
        <taxon>Spermatophyta</taxon>
        <taxon>Magnoliopsida</taxon>
        <taxon>eudicotyledons</taxon>
        <taxon>Gunneridae</taxon>
        <taxon>Pentapetalae</taxon>
        <taxon>rosids</taxon>
        <taxon>Vitales</taxon>
        <taxon>Vitaceae</taxon>
        <taxon>Viteae</taxon>
        <taxon>Vitis</taxon>
    </lineage>
</organism>
<feature type="compositionally biased region" description="Gly residues" evidence="1">
    <location>
        <begin position="413"/>
        <end position="422"/>
    </location>
</feature>
<evidence type="ECO:0000313" key="2">
    <source>
        <dbReference type="EMBL" id="RVW24840.1"/>
    </source>
</evidence>
<dbReference type="AlphaFoldDB" id="A0A438CNQ5"/>
<reference evidence="2 3" key="1">
    <citation type="journal article" date="2018" name="PLoS Genet.">
        <title>Population sequencing reveals clonal diversity and ancestral inbreeding in the grapevine cultivar Chardonnay.</title>
        <authorList>
            <person name="Roach M.J."/>
            <person name="Johnson D.L."/>
            <person name="Bohlmann J."/>
            <person name="van Vuuren H.J."/>
            <person name="Jones S.J."/>
            <person name="Pretorius I.S."/>
            <person name="Schmidt S.A."/>
            <person name="Borneman A.R."/>
        </authorList>
    </citation>
    <scope>NUCLEOTIDE SEQUENCE [LARGE SCALE GENOMIC DNA]</scope>
    <source>
        <strain evidence="3">cv. Chardonnay</strain>
        <tissue evidence="2">Leaf</tissue>
    </source>
</reference>
<feature type="region of interest" description="Disordered" evidence="1">
    <location>
        <begin position="268"/>
        <end position="338"/>
    </location>
</feature>
<comment type="caution">
    <text evidence="2">The sequence shown here is derived from an EMBL/GenBank/DDBJ whole genome shotgun (WGS) entry which is preliminary data.</text>
</comment>
<dbReference type="Proteomes" id="UP000288805">
    <property type="component" value="Unassembled WGS sequence"/>
</dbReference>
<proteinExistence type="predicted"/>
<protein>
    <submittedName>
        <fullName evidence="2">Uncharacterized protein</fullName>
    </submittedName>
</protein>
<feature type="compositionally biased region" description="Basic and acidic residues" evidence="1">
    <location>
        <begin position="391"/>
        <end position="405"/>
    </location>
</feature>
<evidence type="ECO:0000256" key="1">
    <source>
        <dbReference type="SAM" id="MobiDB-lite"/>
    </source>
</evidence>
<feature type="region of interest" description="Disordered" evidence="1">
    <location>
        <begin position="389"/>
        <end position="422"/>
    </location>
</feature>
<name>A0A438CNQ5_VITVI</name>